<keyword evidence="4 6" id="KW-1133">Transmembrane helix</keyword>
<dbReference type="InterPro" id="IPR037185">
    <property type="entry name" value="EmrE-like"/>
</dbReference>
<dbReference type="InterPro" id="IPR000620">
    <property type="entry name" value="EamA_dom"/>
</dbReference>
<feature type="transmembrane region" description="Helical" evidence="6">
    <location>
        <begin position="43"/>
        <end position="61"/>
    </location>
</feature>
<keyword evidence="2" id="KW-1003">Cell membrane</keyword>
<evidence type="ECO:0000256" key="2">
    <source>
        <dbReference type="ARBA" id="ARBA00022475"/>
    </source>
</evidence>
<dbReference type="GO" id="GO:0005886">
    <property type="term" value="C:plasma membrane"/>
    <property type="evidence" value="ECO:0007669"/>
    <property type="project" value="UniProtKB-SubCell"/>
</dbReference>
<feature type="transmembrane region" description="Helical" evidence="6">
    <location>
        <begin position="242"/>
        <end position="261"/>
    </location>
</feature>
<organism evidence="8 9">
    <name type="scientific">Campylobacter pinnipediorum subsp. caledonicus</name>
    <dbReference type="NCBI Taxonomy" id="1874362"/>
    <lineage>
        <taxon>Bacteria</taxon>
        <taxon>Pseudomonadati</taxon>
        <taxon>Campylobacterota</taxon>
        <taxon>Epsilonproteobacteria</taxon>
        <taxon>Campylobacterales</taxon>
        <taxon>Campylobacteraceae</taxon>
        <taxon>Campylobacter</taxon>
    </lineage>
</organism>
<feature type="domain" description="EamA" evidence="7">
    <location>
        <begin position="12"/>
        <end position="140"/>
    </location>
</feature>
<dbReference type="Pfam" id="PF00892">
    <property type="entry name" value="EamA"/>
    <property type="match status" value="2"/>
</dbReference>
<feature type="transmembrane region" description="Helical" evidence="6">
    <location>
        <begin position="147"/>
        <end position="166"/>
    </location>
</feature>
<feature type="domain" description="EamA" evidence="7">
    <location>
        <begin position="149"/>
        <end position="282"/>
    </location>
</feature>
<dbReference type="AlphaFoldDB" id="A0A1S6U9A2"/>
<reference evidence="9" key="1">
    <citation type="submission" date="2016-09" db="EMBL/GenBank/DDBJ databases">
        <title>Comparative genomics of the Campylobacter concisus group.</title>
        <authorList>
            <person name="Miller W.G."/>
            <person name="Yee E."/>
            <person name="Chapman M.H."/>
            <person name="Huynh S."/>
            <person name="Bono J.L."/>
            <person name="On S.L.W."/>
            <person name="StLeger J."/>
            <person name="Foster G."/>
            <person name="Parker C.T."/>
        </authorList>
    </citation>
    <scope>NUCLEOTIDE SEQUENCE [LARGE SCALE GENOMIC DNA]</scope>
    <source>
        <strain evidence="9">RM18021</strain>
    </source>
</reference>
<evidence type="ECO:0000256" key="1">
    <source>
        <dbReference type="ARBA" id="ARBA00004651"/>
    </source>
</evidence>
<feature type="transmembrane region" description="Helical" evidence="6">
    <location>
        <begin position="267"/>
        <end position="289"/>
    </location>
</feature>
<dbReference type="PANTHER" id="PTHR42920">
    <property type="entry name" value="OS03G0707200 PROTEIN-RELATED"/>
    <property type="match status" value="1"/>
</dbReference>
<evidence type="ECO:0000313" key="8">
    <source>
        <dbReference type="EMBL" id="AQW88255.1"/>
    </source>
</evidence>
<dbReference type="RefSeq" id="WP_226995977.1">
    <property type="nucleotide sequence ID" value="NZ_CP017258.1"/>
</dbReference>
<keyword evidence="3 6" id="KW-0812">Transmembrane</keyword>
<feature type="transmembrane region" description="Helical" evidence="6">
    <location>
        <begin position="211"/>
        <end position="235"/>
    </location>
</feature>
<evidence type="ECO:0000256" key="3">
    <source>
        <dbReference type="ARBA" id="ARBA00022692"/>
    </source>
</evidence>
<accession>A0A1S6U9A2</accession>
<evidence type="ECO:0000259" key="7">
    <source>
        <dbReference type="Pfam" id="PF00892"/>
    </source>
</evidence>
<evidence type="ECO:0000256" key="6">
    <source>
        <dbReference type="SAM" id="Phobius"/>
    </source>
</evidence>
<name>A0A1S6U9A2_9BACT</name>
<dbReference type="EMBL" id="CP017258">
    <property type="protein sequence ID" value="AQW88255.1"/>
    <property type="molecule type" value="Genomic_DNA"/>
</dbReference>
<evidence type="ECO:0000256" key="5">
    <source>
        <dbReference type="ARBA" id="ARBA00023136"/>
    </source>
</evidence>
<protein>
    <submittedName>
        <fullName evidence="8">Putative membrane protein, putative permease (EamA domain), type 5</fullName>
    </submittedName>
</protein>
<keyword evidence="5 6" id="KW-0472">Membrane</keyword>
<gene>
    <name evidence="8" type="ORF">CPIN18021_1469</name>
</gene>
<feature type="transmembrane region" description="Helical" evidence="6">
    <location>
        <begin position="98"/>
        <end position="117"/>
    </location>
</feature>
<dbReference type="PANTHER" id="PTHR42920:SF5">
    <property type="entry name" value="EAMA DOMAIN-CONTAINING PROTEIN"/>
    <property type="match status" value="1"/>
</dbReference>
<dbReference type="Proteomes" id="UP000190868">
    <property type="component" value="Chromosome"/>
</dbReference>
<evidence type="ECO:0000313" key="9">
    <source>
        <dbReference type="Proteomes" id="UP000190868"/>
    </source>
</evidence>
<dbReference type="InterPro" id="IPR051258">
    <property type="entry name" value="Diverse_Substrate_Transporter"/>
</dbReference>
<evidence type="ECO:0000256" key="4">
    <source>
        <dbReference type="ARBA" id="ARBA00022989"/>
    </source>
</evidence>
<feature type="transmembrane region" description="Helical" evidence="6">
    <location>
        <begin position="178"/>
        <end position="199"/>
    </location>
</feature>
<proteinExistence type="predicted"/>
<sequence>MSFKFQITEFRADIALLFTAVVWGASLLPMSNAADSNDVFTILFWRFFISFFIMGAVALKFDKKFDKNSIKYGLILGLFLFLGFTSQTFALTHTYSSSVSFISGLNVAVVPFVVFLIFRRKIYIQAYVGIVLGSIGLYFLTDSKVGFGLGEALSLVCAFSWALHIVFTSEFVKKCETFTLITTQFAVIFILSAIFGIGSHGSIVPILDDDFYKVMFITIAFSTIFGFIMQSVMLAHTSPIKAALLFTFEPVTAGFLGYFIGNEHLTGLQIFGGIIIIAGILISEIGSYINNKRAN</sequence>
<comment type="subcellular location">
    <subcellularLocation>
        <location evidence="1">Cell membrane</location>
        <topology evidence="1">Multi-pass membrane protein</topology>
    </subcellularLocation>
</comment>
<feature type="transmembrane region" description="Helical" evidence="6">
    <location>
        <begin position="124"/>
        <end position="141"/>
    </location>
</feature>
<feature type="transmembrane region" description="Helical" evidence="6">
    <location>
        <begin position="73"/>
        <end position="92"/>
    </location>
</feature>
<dbReference type="SUPFAM" id="SSF103481">
    <property type="entry name" value="Multidrug resistance efflux transporter EmrE"/>
    <property type="match status" value="2"/>
</dbReference>
<keyword evidence="9" id="KW-1185">Reference proteome</keyword>